<comment type="caution">
    <text evidence="2">The sequence shown here is derived from an EMBL/GenBank/DDBJ whole genome shotgun (WGS) entry which is preliminary data.</text>
</comment>
<keyword evidence="1" id="KW-1133">Transmembrane helix</keyword>
<organism evidence="2 3">
    <name type="scientific">Enterococcus mundtii</name>
    <dbReference type="NCBI Taxonomy" id="53346"/>
    <lineage>
        <taxon>Bacteria</taxon>
        <taxon>Bacillati</taxon>
        <taxon>Bacillota</taxon>
        <taxon>Bacilli</taxon>
        <taxon>Lactobacillales</taxon>
        <taxon>Enterococcaceae</taxon>
        <taxon>Enterococcus</taxon>
    </lineage>
</organism>
<evidence type="ECO:0000313" key="3">
    <source>
        <dbReference type="Proteomes" id="UP000195024"/>
    </source>
</evidence>
<dbReference type="EMBL" id="NGMS01000001">
    <property type="protein sequence ID" value="OTP26925.1"/>
    <property type="molecule type" value="Genomic_DNA"/>
</dbReference>
<dbReference type="Proteomes" id="UP000195024">
    <property type="component" value="Unassembled WGS sequence"/>
</dbReference>
<proteinExistence type="predicted"/>
<reference evidence="2 3" key="1">
    <citation type="submission" date="2017-05" db="EMBL/GenBank/DDBJ databases">
        <title>The Genome Sequence of Enterococcus mundtii 6B1_DIV0119.</title>
        <authorList>
            <consortium name="The Broad Institute Genomics Platform"/>
            <consortium name="The Broad Institute Genomic Center for Infectious Diseases"/>
            <person name="Earl A."/>
            <person name="Manson A."/>
            <person name="Schwartman J."/>
            <person name="Gilmore M."/>
            <person name="Abouelleil A."/>
            <person name="Cao P."/>
            <person name="Chapman S."/>
            <person name="Cusick C."/>
            <person name="Shea T."/>
            <person name="Young S."/>
            <person name="Neafsey D."/>
            <person name="Nusbaum C."/>
            <person name="Birren B."/>
        </authorList>
    </citation>
    <scope>NUCLEOTIDE SEQUENCE [LARGE SCALE GENOMIC DNA]</scope>
    <source>
        <strain evidence="2 3">6B1_DIV0119</strain>
    </source>
</reference>
<gene>
    <name evidence="2" type="ORF">A5802_000659</name>
</gene>
<sequence>MLLASEFIVNQNIQESNEIRDYLKSMPPTLFEDNQEISDKSELVSNKTQDSEHEEKVINQDVDPSFLDVFLNKQTFYGSLSDFIYQAIFAMAYGVINGVTSPITLMLVVSILCKILIKPNK</sequence>
<feature type="transmembrane region" description="Helical" evidence="1">
    <location>
        <begin position="84"/>
        <end position="117"/>
    </location>
</feature>
<dbReference type="AlphaFoldDB" id="A0A242KY98"/>
<evidence type="ECO:0000256" key="1">
    <source>
        <dbReference type="SAM" id="Phobius"/>
    </source>
</evidence>
<evidence type="ECO:0000313" key="2">
    <source>
        <dbReference type="EMBL" id="OTP26925.1"/>
    </source>
</evidence>
<keyword evidence="1" id="KW-0812">Transmembrane</keyword>
<keyword evidence="1" id="KW-0472">Membrane</keyword>
<accession>A0A242KY98</accession>
<name>A0A242KY98_ENTMU</name>
<protein>
    <submittedName>
        <fullName evidence="2">Uncharacterized protein</fullName>
    </submittedName>
</protein>